<name>A0A0H3M3Z5_BARHE</name>
<dbReference type="Pfam" id="PF00994">
    <property type="entry name" value="MoCF_biosynth"/>
    <property type="match status" value="1"/>
</dbReference>
<accession>A0A0K8J0I6</accession>
<dbReference type="EnsemblBacteria" id="CAF28033">
    <property type="protein sequence ID" value="CAF28033"/>
    <property type="gene ID" value="BH12530"/>
</dbReference>
<dbReference type="InterPro" id="IPR001453">
    <property type="entry name" value="MoaB/Mog_dom"/>
</dbReference>
<dbReference type="PANTHER" id="PTHR13939:SF0">
    <property type="entry name" value="NMN AMIDOHYDROLASE-LIKE PROTEIN YFAY"/>
    <property type="match status" value="1"/>
</dbReference>
<reference evidence="2 3" key="1">
    <citation type="journal article" date="2004" name="Proc. Natl. Acad. Sci. U.S.A.">
        <title>The louse-borne human pathogen Bartonella quintana is a genomic derivative of the zoonotic agent Bartonella henselae.</title>
        <authorList>
            <person name="Alsmark U.C.M."/>
            <person name="Frank A.C."/>
            <person name="Karlberg E.O."/>
            <person name="Legault B.-A."/>
            <person name="Ardell D.H."/>
            <person name="Canbaeck B."/>
            <person name="Eriksson A.-S."/>
            <person name="Naeslund A.K."/>
            <person name="Handley S.A."/>
            <person name="Huvet M."/>
            <person name="La Scola B."/>
            <person name="Holmberg M."/>
            <person name="Andersson S.G.E."/>
        </authorList>
    </citation>
    <scope>NUCLEOTIDE SEQUENCE [LARGE SCALE GENOMIC DNA]</scope>
    <source>
        <strain evidence="3">ATCC 49882 / DSM 28221 / CCUG 30454 / Houston 1</strain>
    </source>
</reference>
<protein>
    <recommendedName>
        <fullName evidence="1">MoaB/Mog domain-containing protein</fullName>
    </recommendedName>
</protein>
<dbReference type="EMBL" id="BX897699">
    <property type="protein sequence ID" value="CAF28033.1"/>
    <property type="molecule type" value="Genomic_DNA"/>
</dbReference>
<feature type="domain" description="MoaB/Mog" evidence="1">
    <location>
        <begin position="2"/>
        <end position="136"/>
    </location>
</feature>
<dbReference type="PaxDb" id="283166-BH12530"/>
<dbReference type="Proteomes" id="UP000000421">
    <property type="component" value="Chromosome"/>
</dbReference>
<dbReference type="AlphaFoldDB" id="A0A0H3M3Z5"/>
<accession>A0A0H3M3Z5</accession>
<dbReference type="SMR" id="A0A0H3M3Z5"/>
<evidence type="ECO:0000259" key="1">
    <source>
        <dbReference type="Pfam" id="PF00994"/>
    </source>
</evidence>
<keyword evidence="3" id="KW-1185">Reference proteome</keyword>
<dbReference type="InterPro" id="IPR050101">
    <property type="entry name" value="CinA"/>
</dbReference>
<dbReference type="eggNOG" id="COG1058">
    <property type="taxonomic scope" value="Bacteria"/>
</dbReference>
<proteinExistence type="predicted"/>
<dbReference type="PANTHER" id="PTHR13939">
    <property type="entry name" value="NICOTINAMIDE-NUCLEOTIDE AMIDOHYDROLASE PNCC"/>
    <property type="match status" value="1"/>
</dbReference>
<dbReference type="Gene3D" id="3.40.980.10">
    <property type="entry name" value="MoaB/Mog-like domain"/>
    <property type="match status" value="1"/>
</dbReference>
<dbReference type="GeneID" id="92985860"/>
<evidence type="ECO:0000313" key="2">
    <source>
        <dbReference type="EMBL" id="CAF28033.1"/>
    </source>
</evidence>
<gene>
    <name evidence="2" type="ordered locus">BH12530</name>
</gene>
<evidence type="ECO:0000313" key="3">
    <source>
        <dbReference type="Proteomes" id="UP000000421"/>
    </source>
</evidence>
<dbReference type="RefSeq" id="WP_011181081.1">
    <property type="nucleotide sequence ID" value="NC_005956.1"/>
</dbReference>
<dbReference type="KEGG" id="bhe:BH12530"/>
<sequence>MEKRNIQVTRHFVCADQLQQISETVIACLGQEDLITISGGLGPISDDKTRDAVAKAVRQPLFHHEDVWQTIKGQLGWLGSTPDSNNARQALFPETAKVLDNPTGTAPGFYLSCGESILVILTGSLTQAFALLENYLEHGEKKYSSVSRARYAWILIGIDESAIAHWVDCQLANELFERHFYGKALMFSYNWLASHQRFWLSI</sequence>
<dbReference type="SUPFAM" id="SSF53218">
    <property type="entry name" value="Molybdenum cofactor biosynthesis proteins"/>
    <property type="match status" value="1"/>
</dbReference>
<organism evidence="2 3">
    <name type="scientific">Bartonella henselae (strain ATCC 49882 / DSM 28221 / CCUG 30454 / Houston 1)</name>
    <name type="common">Rochalimaea henselae</name>
    <dbReference type="NCBI Taxonomy" id="283166"/>
    <lineage>
        <taxon>Bacteria</taxon>
        <taxon>Pseudomonadati</taxon>
        <taxon>Pseudomonadota</taxon>
        <taxon>Alphaproteobacteria</taxon>
        <taxon>Hyphomicrobiales</taxon>
        <taxon>Bartonellaceae</taxon>
        <taxon>Bartonella</taxon>
    </lineage>
</organism>
<dbReference type="InterPro" id="IPR036425">
    <property type="entry name" value="MoaB/Mog-like_dom_sf"/>
</dbReference>